<dbReference type="EMBL" id="FNQF01000002">
    <property type="protein sequence ID" value="SDZ98553.1"/>
    <property type="molecule type" value="Genomic_DNA"/>
</dbReference>
<proteinExistence type="predicted"/>
<keyword evidence="1" id="KW-0812">Transmembrane</keyword>
<evidence type="ECO:0000256" key="1">
    <source>
        <dbReference type="SAM" id="Phobius"/>
    </source>
</evidence>
<dbReference type="AlphaFoldDB" id="A0A1H3XGT0"/>
<evidence type="ECO:0000313" key="2">
    <source>
        <dbReference type="EMBL" id="SDZ98553.1"/>
    </source>
</evidence>
<accession>A0A1H3XGT0</accession>
<keyword evidence="1" id="KW-1133">Transmembrane helix</keyword>
<reference evidence="2 3" key="1">
    <citation type="submission" date="2016-10" db="EMBL/GenBank/DDBJ databases">
        <authorList>
            <person name="de Groot N.N."/>
        </authorList>
    </citation>
    <scope>NUCLEOTIDE SEQUENCE [LARGE SCALE GENOMIC DNA]</scope>
    <source>
        <strain evidence="2 3">DSM 23581</strain>
    </source>
</reference>
<name>A0A1H3XGT0_9FLAO</name>
<dbReference type="Proteomes" id="UP000198820">
    <property type="component" value="Unassembled WGS sequence"/>
</dbReference>
<keyword evidence="1" id="KW-0472">Membrane</keyword>
<keyword evidence="3" id="KW-1185">Reference proteome</keyword>
<sequence length="94" mass="10565">MSALQNLNQKFQEEYMANAVLGIILSSCLGSIAAMMILIDGNTIFNLIHLTWIVSVCMIYNMAFIVHLKENLVLNILYLSVASSLLTILYHIIF</sequence>
<feature type="transmembrane region" description="Helical" evidence="1">
    <location>
        <begin position="44"/>
        <end position="65"/>
    </location>
</feature>
<protein>
    <submittedName>
        <fullName evidence="2">Uncharacterized protein</fullName>
    </submittedName>
</protein>
<feature type="transmembrane region" description="Helical" evidence="1">
    <location>
        <begin position="72"/>
        <end position="93"/>
    </location>
</feature>
<feature type="transmembrane region" description="Helical" evidence="1">
    <location>
        <begin position="15"/>
        <end position="38"/>
    </location>
</feature>
<gene>
    <name evidence="2" type="ORF">SAMN05421540_102358</name>
</gene>
<dbReference type="STRING" id="908615.SAMN05421540_102358"/>
<dbReference type="RefSeq" id="WP_093239739.1">
    <property type="nucleotide sequence ID" value="NZ_FNQF01000002.1"/>
</dbReference>
<organism evidence="2 3">
    <name type="scientific">Psychroflexus halocasei</name>
    <dbReference type="NCBI Taxonomy" id="908615"/>
    <lineage>
        <taxon>Bacteria</taxon>
        <taxon>Pseudomonadati</taxon>
        <taxon>Bacteroidota</taxon>
        <taxon>Flavobacteriia</taxon>
        <taxon>Flavobacteriales</taxon>
        <taxon>Flavobacteriaceae</taxon>
        <taxon>Psychroflexus</taxon>
    </lineage>
</organism>
<evidence type="ECO:0000313" key="3">
    <source>
        <dbReference type="Proteomes" id="UP000198820"/>
    </source>
</evidence>